<sequence length="130" mass="15815">MSSKEMWEEQEEVCFLMGDVVFTEDAFHKIMEPTDKSFQFYGSWNEHFGFRFTKEMYERVEEACNFILDSDREASTWELYRYLVGIPLDKDWVDHWFRTLILDKTDDIDYPSDYEAKIRSGYYNDEVFDL</sequence>
<organism evidence="1">
    <name type="scientific">marine sediment metagenome</name>
    <dbReference type="NCBI Taxonomy" id="412755"/>
    <lineage>
        <taxon>unclassified sequences</taxon>
        <taxon>metagenomes</taxon>
        <taxon>ecological metagenomes</taxon>
    </lineage>
</organism>
<accession>X1J2N8</accession>
<dbReference type="AlphaFoldDB" id="X1J2N8"/>
<protein>
    <submittedName>
        <fullName evidence="1">Uncharacterized protein</fullName>
    </submittedName>
</protein>
<reference evidence="1" key="1">
    <citation type="journal article" date="2014" name="Front. Microbiol.">
        <title>High frequency of phylogenetically diverse reductive dehalogenase-homologous genes in deep subseafloor sedimentary metagenomes.</title>
        <authorList>
            <person name="Kawai M."/>
            <person name="Futagami T."/>
            <person name="Toyoda A."/>
            <person name="Takaki Y."/>
            <person name="Nishi S."/>
            <person name="Hori S."/>
            <person name="Arai W."/>
            <person name="Tsubouchi T."/>
            <person name="Morono Y."/>
            <person name="Uchiyama I."/>
            <person name="Ito T."/>
            <person name="Fujiyama A."/>
            <person name="Inagaki F."/>
            <person name="Takami H."/>
        </authorList>
    </citation>
    <scope>NUCLEOTIDE SEQUENCE</scope>
    <source>
        <strain evidence="1">Expedition CK06-06</strain>
    </source>
</reference>
<comment type="caution">
    <text evidence="1">The sequence shown here is derived from an EMBL/GenBank/DDBJ whole genome shotgun (WGS) entry which is preliminary data.</text>
</comment>
<dbReference type="EMBL" id="BARU01026543">
    <property type="protein sequence ID" value="GAH64023.1"/>
    <property type="molecule type" value="Genomic_DNA"/>
</dbReference>
<gene>
    <name evidence="1" type="ORF">S03H2_42620</name>
</gene>
<proteinExistence type="predicted"/>
<name>X1J2N8_9ZZZZ</name>
<evidence type="ECO:0000313" key="1">
    <source>
        <dbReference type="EMBL" id="GAH64023.1"/>
    </source>
</evidence>